<feature type="domain" description="C3H1-type" evidence="6">
    <location>
        <begin position="150"/>
        <end position="178"/>
    </location>
</feature>
<evidence type="ECO:0000256" key="3">
    <source>
        <dbReference type="ARBA" id="ARBA00022771"/>
    </source>
</evidence>
<keyword evidence="3 5" id="KW-0863">Zinc-finger</keyword>
<dbReference type="SUPFAM" id="SSF90229">
    <property type="entry name" value="CCCH zinc finger"/>
    <property type="match status" value="2"/>
</dbReference>
<evidence type="ECO:0000259" key="6">
    <source>
        <dbReference type="PROSITE" id="PS50103"/>
    </source>
</evidence>
<feature type="zinc finger region" description="C3H1-type" evidence="5">
    <location>
        <begin position="150"/>
        <end position="178"/>
    </location>
</feature>
<dbReference type="FunFam" id="4.10.1000.10:FF:000002">
    <property type="entry name" value="Zinc finger protein 36, C3H1 type-like 1"/>
    <property type="match status" value="1"/>
</dbReference>
<gene>
    <name evidence="7" type="ORF">GPU96_01g00870</name>
</gene>
<evidence type="ECO:0000313" key="7">
    <source>
        <dbReference type="EMBL" id="UTX42384.1"/>
    </source>
</evidence>
<dbReference type="InterPro" id="IPR000571">
    <property type="entry name" value="Znf_CCCH"/>
</dbReference>
<dbReference type="FunFam" id="4.10.1000.10:FF:000001">
    <property type="entry name" value="zinc finger CCCH domain-containing protein 15-like"/>
    <property type="match status" value="1"/>
</dbReference>
<dbReference type="GO" id="GO:0008270">
    <property type="term" value="F:zinc ion binding"/>
    <property type="evidence" value="ECO:0007669"/>
    <property type="project" value="UniProtKB-KW"/>
</dbReference>
<sequence length="346" mass="39786">MDIFGGKMDKNPWPIETTSIDINDYAEDYLDKCQCLLAKKTSKSRNVCTCFKNNKKLFQSNATSYISTHPISKEQSPLERRLKGHDLKVPAGTTQTHFSSARGSHPNKKYQLYKTEMCRSHTEIGYCKYGDKCQFAHSKAELRYVQRHPKYKTETCKTFWEEGSCPYGKRCCFIHIPNTDMGNLPVHDHQKDSKRTYRNYELALGEIDKHPDDGLICSRIDRPISLAEKGFLEADEEATKSTAEECNMSQSDFFNEIHILNRPFCKSATQSFVPIIEDEFSDEVMLRRPFWESNYSSAWLDEETSLFYLDSPCRKQPKGGVFAPGGSVYKPFNKKVSDFVFGHLGM</sequence>
<evidence type="ECO:0000256" key="1">
    <source>
        <dbReference type="ARBA" id="ARBA00022723"/>
    </source>
</evidence>
<evidence type="ECO:0000256" key="5">
    <source>
        <dbReference type="PROSITE-ProRule" id="PRU00723"/>
    </source>
</evidence>
<keyword evidence="1 5" id="KW-0479">Metal-binding</keyword>
<dbReference type="PANTHER" id="PTHR12547">
    <property type="entry name" value="CCCH ZINC FINGER/TIS11-RELATED"/>
    <property type="match status" value="1"/>
</dbReference>
<reference evidence="7" key="1">
    <citation type="submission" date="2021-05" db="EMBL/GenBank/DDBJ databases">
        <title>Encephalitozoon hellem ATCC 50604 Complete Genome.</title>
        <authorList>
            <person name="Mascarenhas dos Santos A.C."/>
            <person name="Julian A.T."/>
            <person name="Pombert J.-F."/>
        </authorList>
    </citation>
    <scope>NUCLEOTIDE SEQUENCE</scope>
    <source>
        <strain evidence="7">ATCC 50604</strain>
    </source>
</reference>
<dbReference type="SMART" id="SM00356">
    <property type="entry name" value="ZnF_C3H1"/>
    <property type="match status" value="2"/>
</dbReference>
<dbReference type="PROSITE" id="PS50103">
    <property type="entry name" value="ZF_C3H1"/>
    <property type="match status" value="2"/>
</dbReference>
<dbReference type="EMBL" id="CP075147">
    <property type="protein sequence ID" value="UTX42384.1"/>
    <property type="molecule type" value="Genomic_DNA"/>
</dbReference>
<evidence type="ECO:0000256" key="4">
    <source>
        <dbReference type="ARBA" id="ARBA00022833"/>
    </source>
</evidence>
<name>A0A9Q9F7H1_ENCHE</name>
<organism evidence="7 8">
    <name type="scientific">Encephalitozoon hellem</name>
    <name type="common">Microsporidian parasite</name>
    <dbReference type="NCBI Taxonomy" id="27973"/>
    <lineage>
        <taxon>Eukaryota</taxon>
        <taxon>Fungi</taxon>
        <taxon>Fungi incertae sedis</taxon>
        <taxon>Microsporidia</taxon>
        <taxon>Unikaryonidae</taxon>
        <taxon>Encephalitozoon</taxon>
    </lineage>
</organism>
<dbReference type="PANTHER" id="PTHR12547:SF18">
    <property type="entry name" value="PROTEIN TIS11"/>
    <property type="match status" value="1"/>
</dbReference>
<feature type="zinc finger region" description="C3H1-type" evidence="5">
    <location>
        <begin position="112"/>
        <end position="140"/>
    </location>
</feature>
<dbReference type="GO" id="GO:0003729">
    <property type="term" value="F:mRNA binding"/>
    <property type="evidence" value="ECO:0007669"/>
    <property type="project" value="InterPro"/>
</dbReference>
<accession>A0A9Q9F7H1</accession>
<dbReference type="InterPro" id="IPR036855">
    <property type="entry name" value="Znf_CCCH_sf"/>
</dbReference>
<keyword evidence="4 5" id="KW-0862">Zinc</keyword>
<dbReference type="Proteomes" id="UP001059546">
    <property type="component" value="Chromosome I"/>
</dbReference>
<dbReference type="InterPro" id="IPR045877">
    <property type="entry name" value="ZFP36-like"/>
</dbReference>
<keyword evidence="2" id="KW-0677">Repeat</keyword>
<dbReference type="AlphaFoldDB" id="A0A9Q9F7H1"/>
<evidence type="ECO:0000313" key="8">
    <source>
        <dbReference type="Proteomes" id="UP001059546"/>
    </source>
</evidence>
<evidence type="ECO:0000256" key="2">
    <source>
        <dbReference type="ARBA" id="ARBA00022737"/>
    </source>
</evidence>
<dbReference type="Gene3D" id="4.10.1000.10">
    <property type="entry name" value="Zinc finger, CCCH-type"/>
    <property type="match status" value="2"/>
</dbReference>
<proteinExistence type="predicted"/>
<protein>
    <submittedName>
        <fullName evidence="7">Zinc finger domain-containing protein</fullName>
    </submittedName>
</protein>
<feature type="domain" description="C3H1-type" evidence="6">
    <location>
        <begin position="112"/>
        <end position="140"/>
    </location>
</feature>
<dbReference type="Pfam" id="PF00642">
    <property type="entry name" value="zf-CCCH"/>
    <property type="match status" value="2"/>
</dbReference>